<gene>
    <name evidence="3" type="ORF">PHATRDRAFT_44967</name>
</gene>
<feature type="region of interest" description="Disordered" evidence="1">
    <location>
        <begin position="1"/>
        <end position="57"/>
    </location>
</feature>
<dbReference type="Gene3D" id="2.170.270.10">
    <property type="entry name" value="SET domain"/>
    <property type="match status" value="1"/>
</dbReference>
<dbReference type="InParanoid" id="B7FV36"/>
<dbReference type="RefSeq" id="XP_002178855.1">
    <property type="nucleotide sequence ID" value="XM_002178819.1"/>
</dbReference>
<dbReference type="Proteomes" id="UP000000759">
    <property type="component" value="Chromosome 5"/>
</dbReference>
<reference evidence="3 4" key="1">
    <citation type="journal article" date="2008" name="Nature">
        <title>The Phaeodactylum genome reveals the evolutionary history of diatom genomes.</title>
        <authorList>
            <person name="Bowler C."/>
            <person name="Allen A.E."/>
            <person name="Badger J.H."/>
            <person name="Grimwood J."/>
            <person name="Jabbari K."/>
            <person name="Kuo A."/>
            <person name="Maheswari U."/>
            <person name="Martens C."/>
            <person name="Maumus F."/>
            <person name="Otillar R.P."/>
            <person name="Rayko E."/>
            <person name="Salamov A."/>
            <person name="Vandepoele K."/>
            <person name="Beszteri B."/>
            <person name="Gruber A."/>
            <person name="Heijde M."/>
            <person name="Katinka M."/>
            <person name="Mock T."/>
            <person name="Valentin K."/>
            <person name="Verret F."/>
            <person name="Berges J.A."/>
            <person name="Brownlee C."/>
            <person name="Cadoret J.P."/>
            <person name="Chiovitti A."/>
            <person name="Choi C.J."/>
            <person name="Coesel S."/>
            <person name="De Martino A."/>
            <person name="Detter J.C."/>
            <person name="Durkin C."/>
            <person name="Falciatore A."/>
            <person name="Fournet J."/>
            <person name="Haruta M."/>
            <person name="Huysman M.J."/>
            <person name="Jenkins B.D."/>
            <person name="Jiroutova K."/>
            <person name="Jorgensen R.E."/>
            <person name="Joubert Y."/>
            <person name="Kaplan A."/>
            <person name="Kroger N."/>
            <person name="Kroth P.G."/>
            <person name="La Roche J."/>
            <person name="Lindquist E."/>
            <person name="Lommer M."/>
            <person name="Martin-Jezequel V."/>
            <person name="Lopez P.J."/>
            <person name="Lucas S."/>
            <person name="Mangogna M."/>
            <person name="McGinnis K."/>
            <person name="Medlin L.K."/>
            <person name="Montsant A."/>
            <person name="Oudot-Le Secq M.P."/>
            <person name="Napoli C."/>
            <person name="Obornik M."/>
            <person name="Parker M.S."/>
            <person name="Petit J.L."/>
            <person name="Porcel B.M."/>
            <person name="Poulsen N."/>
            <person name="Robison M."/>
            <person name="Rychlewski L."/>
            <person name="Rynearson T.A."/>
            <person name="Schmutz J."/>
            <person name="Shapiro H."/>
            <person name="Siaut M."/>
            <person name="Stanley M."/>
            <person name="Sussman M.R."/>
            <person name="Taylor A.R."/>
            <person name="Vardi A."/>
            <person name="von Dassow P."/>
            <person name="Vyverman W."/>
            <person name="Willis A."/>
            <person name="Wyrwicz L.S."/>
            <person name="Rokhsar D.S."/>
            <person name="Weissenbach J."/>
            <person name="Armbrust E.V."/>
            <person name="Green B.R."/>
            <person name="Van de Peer Y."/>
            <person name="Grigoriev I.V."/>
        </authorList>
    </citation>
    <scope>NUCLEOTIDE SEQUENCE [LARGE SCALE GENOMIC DNA]</scope>
    <source>
        <strain evidence="3 4">CCAP 1055/1</strain>
    </source>
</reference>
<evidence type="ECO:0000313" key="3">
    <source>
        <dbReference type="EMBL" id="EEC49553.1"/>
    </source>
</evidence>
<dbReference type="SUPFAM" id="SSF82199">
    <property type="entry name" value="SET domain"/>
    <property type="match status" value="1"/>
</dbReference>
<dbReference type="OrthoDB" id="56427at2759"/>
<accession>B7FV36</accession>
<keyword evidence="4" id="KW-1185">Reference proteome</keyword>
<protein>
    <recommendedName>
        <fullName evidence="2">SET domain-containing protein</fullName>
    </recommendedName>
</protein>
<name>B7FV36_PHATC</name>
<dbReference type="AlphaFoldDB" id="B7FV36"/>
<dbReference type="GeneID" id="7199495"/>
<dbReference type="InterPro" id="IPR046341">
    <property type="entry name" value="SET_dom_sf"/>
</dbReference>
<feature type="compositionally biased region" description="Basic and acidic residues" evidence="1">
    <location>
        <begin position="1"/>
        <end position="17"/>
    </location>
</feature>
<organism evidence="3 4">
    <name type="scientific">Phaeodactylum tricornutum (strain CCAP 1055/1)</name>
    <dbReference type="NCBI Taxonomy" id="556484"/>
    <lineage>
        <taxon>Eukaryota</taxon>
        <taxon>Sar</taxon>
        <taxon>Stramenopiles</taxon>
        <taxon>Ochrophyta</taxon>
        <taxon>Bacillariophyta</taxon>
        <taxon>Bacillariophyceae</taxon>
        <taxon>Bacillariophycidae</taxon>
        <taxon>Naviculales</taxon>
        <taxon>Phaeodactylaceae</taxon>
        <taxon>Phaeodactylum</taxon>
    </lineage>
</organism>
<evidence type="ECO:0000313" key="4">
    <source>
        <dbReference type="Proteomes" id="UP000000759"/>
    </source>
</evidence>
<dbReference type="PROSITE" id="PS50280">
    <property type="entry name" value="SET"/>
    <property type="match status" value="1"/>
</dbReference>
<dbReference type="EMBL" id="CM000608">
    <property type="protein sequence ID" value="EEC49553.1"/>
    <property type="molecule type" value="Genomic_DNA"/>
</dbReference>
<evidence type="ECO:0000259" key="2">
    <source>
        <dbReference type="PROSITE" id="PS50280"/>
    </source>
</evidence>
<reference evidence="4" key="2">
    <citation type="submission" date="2008-08" db="EMBL/GenBank/DDBJ databases">
        <authorList>
            <consortium name="Diatom Consortium"/>
            <person name="Grigoriev I."/>
            <person name="Grimwood J."/>
            <person name="Kuo A."/>
            <person name="Otillar R.P."/>
            <person name="Salamov A."/>
            <person name="Detter J.C."/>
            <person name="Lindquist E."/>
            <person name="Shapiro H."/>
            <person name="Lucas S."/>
            <person name="Glavina del Rio T."/>
            <person name="Pitluck S."/>
            <person name="Rokhsar D."/>
            <person name="Bowler C."/>
        </authorList>
    </citation>
    <scope>GENOME REANNOTATION</scope>
    <source>
        <strain evidence="4">CCAP 1055/1</strain>
    </source>
</reference>
<dbReference type="KEGG" id="pti:PHATRDRAFT_44967"/>
<evidence type="ECO:0000256" key="1">
    <source>
        <dbReference type="SAM" id="MobiDB-lite"/>
    </source>
</evidence>
<dbReference type="InterPro" id="IPR001214">
    <property type="entry name" value="SET_dom"/>
</dbReference>
<proteinExistence type="predicted"/>
<dbReference type="HOGENOM" id="CLU_532645_0_0_1"/>
<dbReference type="PaxDb" id="2850-Phatr44967"/>
<feature type="domain" description="SET" evidence="2">
    <location>
        <begin position="135"/>
        <end position="237"/>
    </location>
</feature>
<sequence>MKVETEEHHVEQEKGEETPAFSTSKKVRFDAEVKPGLSSSTSSNSKPITPQRQVDSRRIKFGSGKGHPCRDLLTLLSIVGILLVVTMDFSSDTPEFDPEERTPKEKAASRLNKVKESLERSLQDHIEATRRMASCDIFISSSSIPGTGNGLFAGRAYQEGETVLLDTKAFGHPILGLPSNAALSQYAFLVKHHPTLVNLEGSLFHVDFDHFKAGGQTFQFKATQQIKAGEELFVSFENHPQSSSLFPSKETLPFLPYIPTYNDYNTIDSILDDVKSTARRMSISHSRHRRNMLIDSSHILKLARGIVGRLHESLAALIPSTGDAWGKRPDNTPSVWTALENRTLVSLQLSGFCLTDMNQEKDGTLFVTRNVSKGEIVTVAPLHVATHAALKAATEKSAAEEAWCQTSASDRCFGKAGSSLVLCPITNAAFISISVDVENVEFQWSMNQVPSQSADQAISSPAGTLSWNILALRDLHAGEKLVVKGSKPSGFDFRVLEKTDLFPWYTAETANA</sequence>